<evidence type="ECO:0000259" key="6">
    <source>
        <dbReference type="PROSITE" id="PS51352"/>
    </source>
</evidence>
<dbReference type="PANTHER" id="PTHR42852">
    <property type="entry name" value="THIOL:DISULFIDE INTERCHANGE PROTEIN DSBE"/>
    <property type="match status" value="1"/>
</dbReference>
<accession>A0A2U2XFN4</accession>
<evidence type="ECO:0000256" key="4">
    <source>
        <dbReference type="ARBA" id="ARBA00023284"/>
    </source>
</evidence>
<proteinExistence type="predicted"/>
<dbReference type="OrthoDB" id="743079at2"/>
<protein>
    <recommendedName>
        <fullName evidence="6">Thioredoxin domain-containing protein</fullName>
    </recommendedName>
</protein>
<dbReference type="Pfam" id="PF00578">
    <property type="entry name" value="AhpC-TSA"/>
    <property type="match status" value="1"/>
</dbReference>
<evidence type="ECO:0000256" key="2">
    <source>
        <dbReference type="ARBA" id="ARBA00022748"/>
    </source>
</evidence>
<dbReference type="PANTHER" id="PTHR42852:SF6">
    <property type="entry name" value="THIOL:DISULFIDE INTERCHANGE PROTEIN DSBE"/>
    <property type="match status" value="1"/>
</dbReference>
<dbReference type="GO" id="GO:0030313">
    <property type="term" value="C:cell envelope"/>
    <property type="evidence" value="ECO:0007669"/>
    <property type="project" value="UniProtKB-SubCell"/>
</dbReference>
<dbReference type="SUPFAM" id="SSF52833">
    <property type="entry name" value="Thioredoxin-like"/>
    <property type="match status" value="1"/>
</dbReference>
<feature type="domain" description="Thioredoxin" evidence="6">
    <location>
        <begin position="290"/>
        <end position="421"/>
    </location>
</feature>
<keyword evidence="4" id="KW-0676">Redox-active center</keyword>
<dbReference type="Proteomes" id="UP000245370">
    <property type="component" value="Unassembled WGS sequence"/>
</dbReference>
<dbReference type="EMBL" id="QFRJ01000002">
    <property type="protein sequence ID" value="PWH86604.1"/>
    <property type="molecule type" value="Genomic_DNA"/>
</dbReference>
<dbReference type="Gene3D" id="3.40.30.10">
    <property type="entry name" value="Glutaredoxin"/>
    <property type="match status" value="1"/>
</dbReference>
<evidence type="ECO:0000256" key="5">
    <source>
        <dbReference type="SAM" id="SignalP"/>
    </source>
</evidence>
<dbReference type="InterPro" id="IPR036249">
    <property type="entry name" value="Thioredoxin-like_sf"/>
</dbReference>
<dbReference type="PROSITE" id="PS51352">
    <property type="entry name" value="THIOREDOXIN_2"/>
    <property type="match status" value="1"/>
</dbReference>
<dbReference type="GO" id="GO:0016209">
    <property type="term" value="F:antioxidant activity"/>
    <property type="evidence" value="ECO:0007669"/>
    <property type="project" value="InterPro"/>
</dbReference>
<comment type="subcellular location">
    <subcellularLocation>
        <location evidence="1">Cell envelope</location>
    </subcellularLocation>
</comment>
<name>A0A2U2XFN4_9FLAO</name>
<reference evidence="7 8" key="1">
    <citation type="submission" date="2018-05" db="EMBL/GenBank/DDBJ databases">
        <title>Brumimicrobium oceani sp. nov., isolated from coastal sediment.</title>
        <authorList>
            <person name="Kou Y."/>
        </authorList>
    </citation>
    <scope>NUCLEOTIDE SEQUENCE [LARGE SCALE GENOMIC DNA]</scope>
    <source>
        <strain evidence="7 8">C305</strain>
    </source>
</reference>
<dbReference type="InterPro" id="IPR050553">
    <property type="entry name" value="Thioredoxin_ResA/DsbE_sf"/>
</dbReference>
<dbReference type="RefSeq" id="WP_109358716.1">
    <property type="nucleotide sequence ID" value="NZ_QFRJ01000002.1"/>
</dbReference>
<keyword evidence="2" id="KW-0201">Cytochrome c-type biogenesis</keyword>
<sequence>MRIAKNKIFFFITILLLGIQNITQAQDSLFIKFNNGYYHASDNSHGFMKLLQCSSDGTVTHYGKVQKVIYPENFNIKDSALAFNYFTGWKNSITVKSTPFLFGNYKSYKPIVYVDYNHNLDFSDDGQPLIFDEDSTLVVYLSNSENSNAQFPIKFFYPKLTTESKAQIASIITNSGPDALGNTALNIDYWLADKRMNYRVTETLINGEEVKIGLYDNNCNGLYNDLGKDRIVIGDYENDLIFGELDKGAVEYNSTTQIEVGGGIYEIQEIEATGKHIILKRSQKEFNRPLGIGDNISHFEIELINGQKKTVKEIQESEKYLLLDFWGTWCKGCTQQLPDLKELVKSNSENVQVLGLIVNDKIENVNKYIEKHNLKWQQGFSNEEIIEKLRIDGFPTYLLLDNEGKILMMNGEIEEIKKIIK</sequence>
<dbReference type="AlphaFoldDB" id="A0A2U2XFN4"/>
<dbReference type="GO" id="GO:0017004">
    <property type="term" value="P:cytochrome complex assembly"/>
    <property type="evidence" value="ECO:0007669"/>
    <property type="project" value="UniProtKB-KW"/>
</dbReference>
<keyword evidence="5" id="KW-0732">Signal</keyword>
<keyword evidence="8" id="KW-1185">Reference proteome</keyword>
<reference evidence="7 8" key="2">
    <citation type="submission" date="2018-05" db="EMBL/GenBank/DDBJ databases">
        <authorList>
            <person name="Lanie J.A."/>
            <person name="Ng W.-L."/>
            <person name="Kazmierczak K.M."/>
            <person name="Andrzejewski T.M."/>
            <person name="Davidsen T.M."/>
            <person name="Wayne K.J."/>
            <person name="Tettelin H."/>
            <person name="Glass J.I."/>
            <person name="Rusch D."/>
            <person name="Podicherti R."/>
            <person name="Tsui H.-C.T."/>
            <person name="Winkler M.E."/>
        </authorList>
    </citation>
    <scope>NUCLEOTIDE SEQUENCE [LARGE SCALE GENOMIC DNA]</scope>
    <source>
        <strain evidence="7 8">C305</strain>
    </source>
</reference>
<comment type="caution">
    <text evidence="7">The sequence shown here is derived from an EMBL/GenBank/DDBJ whole genome shotgun (WGS) entry which is preliminary data.</text>
</comment>
<gene>
    <name evidence="7" type="ORF">DIT68_05050</name>
</gene>
<dbReference type="InterPro" id="IPR013766">
    <property type="entry name" value="Thioredoxin_domain"/>
</dbReference>
<evidence type="ECO:0000313" key="8">
    <source>
        <dbReference type="Proteomes" id="UP000245370"/>
    </source>
</evidence>
<dbReference type="CDD" id="cd02966">
    <property type="entry name" value="TlpA_like_family"/>
    <property type="match status" value="1"/>
</dbReference>
<evidence type="ECO:0000313" key="7">
    <source>
        <dbReference type="EMBL" id="PWH86604.1"/>
    </source>
</evidence>
<keyword evidence="3" id="KW-1015">Disulfide bond</keyword>
<evidence type="ECO:0000256" key="1">
    <source>
        <dbReference type="ARBA" id="ARBA00004196"/>
    </source>
</evidence>
<feature type="chain" id="PRO_5015409535" description="Thioredoxin domain-containing protein" evidence="5">
    <location>
        <begin position="26"/>
        <end position="421"/>
    </location>
</feature>
<dbReference type="GO" id="GO:0016491">
    <property type="term" value="F:oxidoreductase activity"/>
    <property type="evidence" value="ECO:0007669"/>
    <property type="project" value="InterPro"/>
</dbReference>
<organism evidence="7 8">
    <name type="scientific">Brumimicrobium oceani</name>
    <dbReference type="NCBI Taxonomy" id="2100725"/>
    <lineage>
        <taxon>Bacteria</taxon>
        <taxon>Pseudomonadati</taxon>
        <taxon>Bacteroidota</taxon>
        <taxon>Flavobacteriia</taxon>
        <taxon>Flavobacteriales</taxon>
        <taxon>Crocinitomicaceae</taxon>
        <taxon>Brumimicrobium</taxon>
    </lineage>
</organism>
<feature type="signal peptide" evidence="5">
    <location>
        <begin position="1"/>
        <end position="25"/>
    </location>
</feature>
<evidence type="ECO:0000256" key="3">
    <source>
        <dbReference type="ARBA" id="ARBA00023157"/>
    </source>
</evidence>
<dbReference type="InterPro" id="IPR000866">
    <property type="entry name" value="AhpC/TSA"/>
</dbReference>